<keyword evidence="4" id="KW-1185">Reference proteome</keyword>
<dbReference type="SUPFAM" id="SSF117281">
    <property type="entry name" value="Kelch motif"/>
    <property type="match status" value="1"/>
</dbReference>
<gene>
    <name evidence="3" type="ORF">DILT_LOCUS11130</name>
</gene>
<evidence type="ECO:0008006" key="5">
    <source>
        <dbReference type="Google" id="ProtNLM"/>
    </source>
</evidence>
<organism evidence="3 4">
    <name type="scientific">Dibothriocephalus latus</name>
    <name type="common">Fish tapeworm</name>
    <name type="synonym">Diphyllobothrium latum</name>
    <dbReference type="NCBI Taxonomy" id="60516"/>
    <lineage>
        <taxon>Eukaryota</taxon>
        <taxon>Metazoa</taxon>
        <taxon>Spiralia</taxon>
        <taxon>Lophotrochozoa</taxon>
        <taxon>Platyhelminthes</taxon>
        <taxon>Cestoda</taxon>
        <taxon>Eucestoda</taxon>
        <taxon>Diphyllobothriidea</taxon>
        <taxon>Diphyllobothriidae</taxon>
        <taxon>Dibothriocephalus</taxon>
    </lineage>
</organism>
<name>A0A3P7P483_DIBLA</name>
<reference evidence="3 4" key="1">
    <citation type="submission" date="2018-11" db="EMBL/GenBank/DDBJ databases">
        <authorList>
            <consortium name="Pathogen Informatics"/>
        </authorList>
    </citation>
    <scope>NUCLEOTIDE SEQUENCE [LARGE SCALE GENOMIC DNA]</scope>
</reference>
<evidence type="ECO:0000313" key="3">
    <source>
        <dbReference type="EMBL" id="VDN15299.1"/>
    </source>
</evidence>
<dbReference type="InterPro" id="IPR006652">
    <property type="entry name" value="Kelch_1"/>
</dbReference>
<dbReference type="Pfam" id="PF01344">
    <property type="entry name" value="Kelch_1"/>
    <property type="match status" value="1"/>
</dbReference>
<dbReference type="Gene3D" id="2.120.10.80">
    <property type="entry name" value="Kelch-type beta propeller"/>
    <property type="match status" value="1"/>
</dbReference>
<protein>
    <recommendedName>
        <fullName evidence="5">BACK domain-containing protein</fullName>
    </recommendedName>
</protein>
<accession>A0A3P7P483</accession>
<feature type="non-terminal residue" evidence="3">
    <location>
        <position position="186"/>
    </location>
</feature>
<dbReference type="Proteomes" id="UP000281553">
    <property type="component" value="Unassembled WGS sequence"/>
</dbReference>
<keyword evidence="1" id="KW-0880">Kelch repeat</keyword>
<proteinExistence type="predicted"/>
<keyword evidence="2" id="KW-0677">Repeat</keyword>
<evidence type="ECO:0000256" key="2">
    <source>
        <dbReference type="ARBA" id="ARBA00022737"/>
    </source>
</evidence>
<evidence type="ECO:0000256" key="1">
    <source>
        <dbReference type="ARBA" id="ARBA00022441"/>
    </source>
</evidence>
<dbReference type="OrthoDB" id="6056451at2759"/>
<dbReference type="SMART" id="SM00612">
    <property type="entry name" value="Kelch"/>
    <property type="match status" value="2"/>
</dbReference>
<sequence>MYSEMDFLVFGKERHNEKDEGIIEAYCLQNQDSRVVGRILKRKACAVVGLQGMLCAIGGKVQGDATGNVDVFDPKTRRNWSLTQMKTARYGHGAVAIGGDIIVCGGKTGDLWLKTCEAFSETTKSTLPDLVEERSGLGVASLPGRRVFVIGGRNSEKRFSSVEYCQLPDQLTGDITDCAFWKVAAP</sequence>
<dbReference type="PANTHER" id="PTHR24412">
    <property type="entry name" value="KELCH PROTEIN"/>
    <property type="match status" value="1"/>
</dbReference>
<dbReference type="EMBL" id="UYRU01062030">
    <property type="protein sequence ID" value="VDN15299.1"/>
    <property type="molecule type" value="Genomic_DNA"/>
</dbReference>
<dbReference type="InterPro" id="IPR015915">
    <property type="entry name" value="Kelch-typ_b-propeller"/>
</dbReference>
<dbReference type="PANTHER" id="PTHR24412:SF441">
    <property type="entry name" value="KELCH-LIKE PROTEIN 28"/>
    <property type="match status" value="1"/>
</dbReference>
<evidence type="ECO:0000313" key="4">
    <source>
        <dbReference type="Proteomes" id="UP000281553"/>
    </source>
</evidence>
<dbReference type="AlphaFoldDB" id="A0A3P7P483"/>